<evidence type="ECO:0000313" key="2">
    <source>
        <dbReference type="Proteomes" id="UP000095647"/>
    </source>
</evidence>
<name>A0A0G9MAV2_BIFAD</name>
<evidence type="ECO:0000313" key="1">
    <source>
        <dbReference type="EMBL" id="CUN59431.1"/>
    </source>
</evidence>
<gene>
    <name evidence="1" type="ORF">ERS852382_00822</name>
</gene>
<dbReference type="Proteomes" id="UP000095647">
    <property type="component" value="Unassembled WGS sequence"/>
</dbReference>
<dbReference type="EMBL" id="CYYI01000003">
    <property type="protein sequence ID" value="CUN59431.1"/>
    <property type="molecule type" value="Genomic_DNA"/>
</dbReference>
<protein>
    <submittedName>
        <fullName evidence="1">Gp60</fullName>
    </submittedName>
</protein>
<dbReference type="AlphaFoldDB" id="A0A0G9MAV2"/>
<organism evidence="1 2">
    <name type="scientific">Bifidobacterium adolescentis</name>
    <dbReference type="NCBI Taxonomy" id="1680"/>
    <lineage>
        <taxon>Bacteria</taxon>
        <taxon>Bacillati</taxon>
        <taxon>Actinomycetota</taxon>
        <taxon>Actinomycetes</taxon>
        <taxon>Bifidobacteriales</taxon>
        <taxon>Bifidobacteriaceae</taxon>
        <taxon>Bifidobacterium</taxon>
    </lineage>
</organism>
<reference evidence="1 2" key="1">
    <citation type="submission" date="2015-09" db="EMBL/GenBank/DDBJ databases">
        <authorList>
            <consortium name="Pathogen Informatics"/>
        </authorList>
    </citation>
    <scope>NUCLEOTIDE SEQUENCE [LARGE SCALE GENOMIC DNA]</scope>
    <source>
        <strain evidence="1 2">2789STDY5608824</strain>
    </source>
</reference>
<sequence>MGSMNTCETCGIELPEQTGRGRRRRYCSDACRKQANRKKLTPPARMAMTDRWVRWRKVVRGDGTTKIPLTIDGAAASSTDPDTWSTFEAAEESGVGDGLGFALGGGIACIDLDHCYDSRGYLADWAKCLIAPVEGKTWIEISPGGDGLHIWGLMPERAGIKVRGIMNAEAYSQGRYITVTGRTFRDSPARLADLTFLFALLDRLG</sequence>
<proteinExistence type="predicted"/>
<dbReference type="PATRIC" id="fig|1680.7.peg.734"/>
<accession>A0A0G9MAV2</accession>